<evidence type="ECO:0000313" key="18">
    <source>
        <dbReference type="Proteomes" id="UP001316803"/>
    </source>
</evidence>
<evidence type="ECO:0000256" key="7">
    <source>
        <dbReference type="ARBA" id="ARBA00022692"/>
    </source>
</evidence>
<keyword evidence="10 15" id="KW-0472">Membrane</keyword>
<keyword evidence="8" id="KW-0732">Signal</keyword>
<keyword evidence="14" id="KW-0408">Iron</keyword>
<organism evidence="17 18">
    <name type="scientific">Knufia fluminis</name>
    <dbReference type="NCBI Taxonomy" id="191047"/>
    <lineage>
        <taxon>Eukaryota</taxon>
        <taxon>Fungi</taxon>
        <taxon>Dikarya</taxon>
        <taxon>Ascomycota</taxon>
        <taxon>Pezizomycotina</taxon>
        <taxon>Eurotiomycetes</taxon>
        <taxon>Chaetothyriomycetidae</taxon>
        <taxon>Chaetothyriales</taxon>
        <taxon>Trichomeriaceae</taxon>
        <taxon>Knufia</taxon>
    </lineage>
</organism>
<evidence type="ECO:0000256" key="3">
    <source>
        <dbReference type="ARBA" id="ARBA00004613"/>
    </source>
</evidence>
<keyword evidence="9 15" id="KW-1133">Transmembrane helix</keyword>
<accession>A0AAN8F3I7</accession>
<evidence type="ECO:0000256" key="4">
    <source>
        <dbReference type="ARBA" id="ARBA00010031"/>
    </source>
</evidence>
<evidence type="ECO:0000256" key="10">
    <source>
        <dbReference type="ARBA" id="ARBA00023136"/>
    </source>
</evidence>
<dbReference type="SMART" id="SM00747">
    <property type="entry name" value="CFEM"/>
    <property type="match status" value="1"/>
</dbReference>
<evidence type="ECO:0000256" key="2">
    <source>
        <dbReference type="ARBA" id="ARBA00004589"/>
    </source>
</evidence>
<feature type="binding site" description="axial binding residue" evidence="14">
    <location>
        <position position="76"/>
    </location>
    <ligand>
        <name>heme</name>
        <dbReference type="ChEBI" id="CHEBI:30413"/>
    </ligand>
    <ligandPart>
        <name>Fe</name>
        <dbReference type="ChEBI" id="CHEBI:18248"/>
    </ligandPart>
</feature>
<feature type="disulfide bond" evidence="14">
    <location>
        <begin position="72"/>
        <end position="79"/>
    </location>
</feature>
<dbReference type="Pfam" id="PF05730">
    <property type="entry name" value="CFEM"/>
    <property type="match status" value="1"/>
</dbReference>
<feature type="disulfide bond" evidence="14">
    <location>
        <begin position="62"/>
        <end position="93"/>
    </location>
</feature>
<evidence type="ECO:0000256" key="11">
    <source>
        <dbReference type="ARBA" id="ARBA00023157"/>
    </source>
</evidence>
<feature type="transmembrane region" description="Helical" evidence="15">
    <location>
        <begin position="320"/>
        <end position="340"/>
    </location>
</feature>
<feature type="transmembrane region" description="Helical" evidence="15">
    <location>
        <begin position="360"/>
        <end position="383"/>
    </location>
</feature>
<dbReference type="Proteomes" id="UP001316803">
    <property type="component" value="Unassembled WGS sequence"/>
</dbReference>
<feature type="disulfide bond" evidence="14">
    <location>
        <begin position="58"/>
        <end position="98"/>
    </location>
</feature>
<name>A0AAN8F3I7_9EURO</name>
<comment type="similarity">
    <text evidence="13">Belongs to the SAT4 family.</text>
</comment>
<evidence type="ECO:0000256" key="15">
    <source>
        <dbReference type="SAM" id="Phobius"/>
    </source>
</evidence>
<feature type="transmembrane region" description="Helical" evidence="15">
    <location>
        <begin position="157"/>
        <end position="179"/>
    </location>
</feature>
<keyword evidence="18" id="KW-1185">Reference proteome</keyword>
<keyword evidence="6" id="KW-0336">GPI-anchor</keyword>
<evidence type="ECO:0000256" key="8">
    <source>
        <dbReference type="ARBA" id="ARBA00022729"/>
    </source>
</evidence>
<keyword evidence="11 14" id="KW-1015">Disulfide bond</keyword>
<dbReference type="GO" id="GO:0098552">
    <property type="term" value="C:side of membrane"/>
    <property type="evidence" value="ECO:0007669"/>
    <property type="project" value="UniProtKB-KW"/>
</dbReference>
<keyword evidence="6" id="KW-0325">Glycoprotein</keyword>
<feature type="domain" description="CFEM" evidence="16">
    <location>
        <begin position="28"/>
        <end position="141"/>
    </location>
</feature>
<reference evidence="17 18" key="1">
    <citation type="submission" date="2022-12" db="EMBL/GenBank/DDBJ databases">
        <title>Genomic features and morphological characterization of a novel Knufia sp. strain isolated from spacecraft assembly facility.</title>
        <authorList>
            <person name="Teixeira M."/>
            <person name="Chander A.M."/>
            <person name="Stajich J.E."/>
            <person name="Venkateswaran K."/>
        </authorList>
    </citation>
    <scope>NUCLEOTIDE SEQUENCE [LARGE SCALE GENOMIC DNA]</scope>
    <source>
        <strain evidence="17 18">FJI-L2-BK-P2</strain>
    </source>
</reference>
<keyword evidence="5" id="KW-0964">Secreted</keyword>
<dbReference type="PROSITE" id="PS52012">
    <property type="entry name" value="CFEM"/>
    <property type="match status" value="1"/>
</dbReference>
<sequence length="476" mass="53192">MVLSDPGLLYRSQSICWKDFADGRMRFYTLTIAAGLLWLSTLVQAQDIQATLPPYPPCALTCMLEAVPLTGCLVTDTTCLCSSQPLWDNVTICATAQCTTRDALTTQKLSKKACNVPKRDKSITVIIASPILLGVATVFLAIRIFARSARRFELWGWDDTLIVASWATALPLTIFHIFLVHNGLGKDIWEISFEQIARMLFYFFLSEPFYLFSTVLMKLSVLAFYLRVFIDKNFRNTVYVVMAALWCFALAFLFALTFQCSPISYAWTNWDTEKTGTCVDGGAAVWAHAVLNIFFDVVVLVLPIASLTRLQLSYSWKAKAQICIMFSTGIVVTVVGILRLRSLVIVADTQNPMWDYLPVALWSAAEAYAGVICACLPTARVFVARTLPKWLGLKHKGSDAQPVKRIHVQRPTQHPLSWTKSAQQTTTAGSVPVTAEFVKLEDFRSRDSQSNRSQLSTEPLYHSYCSGPLQRKANIT</sequence>
<keyword evidence="7 15" id="KW-0812">Transmembrane</keyword>
<evidence type="ECO:0000256" key="1">
    <source>
        <dbReference type="ARBA" id="ARBA00004141"/>
    </source>
</evidence>
<comment type="subcellular location">
    <subcellularLocation>
        <location evidence="2">Membrane</location>
        <topology evidence="2">Lipid-anchor</topology>
        <topology evidence="2">GPI-anchor</topology>
    </subcellularLocation>
    <subcellularLocation>
        <location evidence="1">Membrane</location>
        <topology evidence="1">Multi-pass membrane protein</topology>
    </subcellularLocation>
    <subcellularLocation>
        <location evidence="3">Secreted</location>
    </subcellularLocation>
</comment>
<dbReference type="PANTHER" id="PTHR33048">
    <property type="entry name" value="PTH11-LIKE INTEGRAL MEMBRANE PROTEIN (AFU_ORTHOLOGUE AFUA_5G11245)"/>
    <property type="match status" value="1"/>
</dbReference>
<keyword evidence="14" id="KW-0479">Metal-binding</keyword>
<evidence type="ECO:0000256" key="9">
    <source>
        <dbReference type="ARBA" id="ARBA00022989"/>
    </source>
</evidence>
<dbReference type="GO" id="GO:0046872">
    <property type="term" value="F:metal ion binding"/>
    <property type="evidence" value="ECO:0007669"/>
    <property type="project" value="UniProtKB-UniRule"/>
</dbReference>
<comment type="similarity">
    <text evidence="4">Belongs to the RBT5 family.</text>
</comment>
<feature type="disulfide bond" evidence="14">
    <location>
        <begin position="81"/>
        <end position="114"/>
    </location>
</feature>
<keyword evidence="14" id="KW-0349">Heme</keyword>
<dbReference type="InterPro" id="IPR052337">
    <property type="entry name" value="SAT4-like"/>
</dbReference>
<evidence type="ECO:0000259" key="16">
    <source>
        <dbReference type="PROSITE" id="PS52012"/>
    </source>
</evidence>
<dbReference type="EMBL" id="JAKLMC020000026">
    <property type="protein sequence ID" value="KAK5950501.1"/>
    <property type="molecule type" value="Genomic_DNA"/>
</dbReference>
<proteinExistence type="inferred from homology"/>
<feature type="transmembrane region" description="Helical" evidence="15">
    <location>
        <begin position="199"/>
        <end position="226"/>
    </location>
</feature>
<dbReference type="InterPro" id="IPR049326">
    <property type="entry name" value="Rhodopsin_dom_fungi"/>
</dbReference>
<evidence type="ECO:0000256" key="12">
    <source>
        <dbReference type="ARBA" id="ARBA00023288"/>
    </source>
</evidence>
<dbReference type="GO" id="GO:0005576">
    <property type="term" value="C:extracellular region"/>
    <property type="evidence" value="ECO:0007669"/>
    <property type="project" value="UniProtKB-SubCell"/>
</dbReference>
<gene>
    <name evidence="17" type="ORF">OHC33_008444</name>
</gene>
<comment type="caution">
    <text evidence="17">The sequence shown here is derived from an EMBL/GenBank/DDBJ whole genome shotgun (WGS) entry which is preliminary data.</text>
</comment>
<dbReference type="PANTHER" id="PTHR33048:SF143">
    <property type="entry name" value="EXTRACELLULAR MEMBRANE PROTEIN CFEM DOMAIN-CONTAINING PROTEIN-RELATED"/>
    <property type="match status" value="1"/>
</dbReference>
<evidence type="ECO:0000256" key="6">
    <source>
        <dbReference type="ARBA" id="ARBA00022622"/>
    </source>
</evidence>
<feature type="transmembrane region" description="Helical" evidence="15">
    <location>
        <begin position="123"/>
        <end position="145"/>
    </location>
</feature>
<feature type="transmembrane region" description="Helical" evidence="15">
    <location>
        <begin position="238"/>
        <end position="265"/>
    </location>
</feature>
<dbReference type="Pfam" id="PF20684">
    <property type="entry name" value="Fung_rhodopsin"/>
    <property type="match status" value="1"/>
</dbReference>
<dbReference type="AlphaFoldDB" id="A0AAN8F3I7"/>
<protein>
    <recommendedName>
        <fullName evidence="16">CFEM domain-containing protein</fullName>
    </recommendedName>
</protein>
<feature type="transmembrane region" description="Helical" evidence="15">
    <location>
        <begin position="285"/>
        <end position="308"/>
    </location>
</feature>
<evidence type="ECO:0000256" key="14">
    <source>
        <dbReference type="PROSITE-ProRule" id="PRU01356"/>
    </source>
</evidence>
<evidence type="ECO:0000256" key="13">
    <source>
        <dbReference type="ARBA" id="ARBA00038359"/>
    </source>
</evidence>
<dbReference type="InterPro" id="IPR008427">
    <property type="entry name" value="Extracellular_membr_CFEM_dom"/>
</dbReference>
<evidence type="ECO:0000256" key="5">
    <source>
        <dbReference type="ARBA" id="ARBA00022525"/>
    </source>
</evidence>
<keyword evidence="12" id="KW-0449">Lipoprotein</keyword>
<evidence type="ECO:0000313" key="17">
    <source>
        <dbReference type="EMBL" id="KAK5950501.1"/>
    </source>
</evidence>